<dbReference type="PANTHER" id="PTHR42893">
    <property type="entry name" value="PROTEIN DETOXIFICATION 44, CHLOROPLASTIC-RELATED"/>
    <property type="match status" value="1"/>
</dbReference>
<evidence type="ECO:0000256" key="1">
    <source>
        <dbReference type="ARBA" id="ARBA00004141"/>
    </source>
</evidence>
<dbReference type="AlphaFoldDB" id="A0A345C2C5"/>
<feature type="transmembrane region" description="Helical" evidence="6">
    <location>
        <begin position="46"/>
        <end position="65"/>
    </location>
</feature>
<dbReference type="OrthoDB" id="9776324at2"/>
<proteinExistence type="inferred from homology"/>
<feature type="transmembrane region" description="Helical" evidence="6">
    <location>
        <begin position="95"/>
        <end position="117"/>
    </location>
</feature>
<dbReference type="GO" id="GO:0005886">
    <property type="term" value="C:plasma membrane"/>
    <property type="evidence" value="ECO:0007669"/>
    <property type="project" value="TreeGrafter"/>
</dbReference>
<keyword evidence="3 6" id="KW-0812">Transmembrane</keyword>
<evidence type="ECO:0000256" key="3">
    <source>
        <dbReference type="ARBA" id="ARBA00022692"/>
    </source>
</evidence>
<dbReference type="RefSeq" id="WP_114375096.1">
    <property type="nucleotide sequence ID" value="NZ_CP031092.1"/>
</dbReference>
<feature type="transmembrane region" description="Helical" evidence="6">
    <location>
        <begin position="244"/>
        <end position="263"/>
    </location>
</feature>
<feature type="transmembrane region" description="Helical" evidence="6">
    <location>
        <begin position="389"/>
        <end position="408"/>
    </location>
</feature>
<dbReference type="InterPro" id="IPR044644">
    <property type="entry name" value="DinF-like"/>
</dbReference>
<evidence type="ECO:0000256" key="6">
    <source>
        <dbReference type="SAM" id="Phobius"/>
    </source>
</evidence>
<dbReference type="InterPro" id="IPR002528">
    <property type="entry name" value="MATE_fam"/>
</dbReference>
<dbReference type="GO" id="GO:0015297">
    <property type="term" value="F:antiporter activity"/>
    <property type="evidence" value="ECO:0007669"/>
    <property type="project" value="InterPro"/>
</dbReference>
<dbReference type="NCBIfam" id="TIGR00797">
    <property type="entry name" value="matE"/>
    <property type="match status" value="1"/>
</dbReference>
<feature type="transmembrane region" description="Helical" evidence="6">
    <location>
        <begin position="269"/>
        <end position="291"/>
    </location>
</feature>
<evidence type="ECO:0000256" key="2">
    <source>
        <dbReference type="ARBA" id="ARBA00010199"/>
    </source>
</evidence>
<reference evidence="7 8" key="1">
    <citation type="journal article" date="2018" name="J. Microbiol.">
        <title>Salicibibacter kimchii gen. nov., sp. nov., a moderately halophilic and alkalitolerant bacterium in the family Bacillaceae, isolated from kimchi.</title>
        <authorList>
            <person name="Jang J.Y."/>
            <person name="Oh Y.J."/>
            <person name="Lim S.K."/>
            <person name="Park H.K."/>
            <person name="Lee C."/>
            <person name="Kim J.Y."/>
            <person name="Lee M.A."/>
            <person name="Choi H.J."/>
        </authorList>
    </citation>
    <scope>NUCLEOTIDE SEQUENCE [LARGE SCALE GENOMIC DNA]</scope>
    <source>
        <strain evidence="7 8">NKC1-1</strain>
    </source>
</reference>
<feature type="transmembrane region" description="Helical" evidence="6">
    <location>
        <begin position="14"/>
        <end position="34"/>
    </location>
</feature>
<organism evidence="7 8">
    <name type="scientific">Salicibibacter kimchii</name>
    <dbReference type="NCBI Taxonomy" id="2099786"/>
    <lineage>
        <taxon>Bacteria</taxon>
        <taxon>Bacillati</taxon>
        <taxon>Bacillota</taxon>
        <taxon>Bacilli</taxon>
        <taxon>Bacillales</taxon>
        <taxon>Bacillaceae</taxon>
        <taxon>Salicibibacter</taxon>
    </lineage>
</organism>
<feature type="transmembrane region" description="Helical" evidence="6">
    <location>
        <begin position="414"/>
        <end position="432"/>
    </location>
</feature>
<feature type="transmembrane region" description="Helical" evidence="6">
    <location>
        <begin position="190"/>
        <end position="216"/>
    </location>
</feature>
<evidence type="ECO:0000256" key="4">
    <source>
        <dbReference type="ARBA" id="ARBA00022989"/>
    </source>
</evidence>
<feature type="transmembrane region" description="Helical" evidence="6">
    <location>
        <begin position="359"/>
        <end position="377"/>
    </location>
</feature>
<keyword evidence="8" id="KW-1185">Reference proteome</keyword>
<evidence type="ECO:0000313" key="8">
    <source>
        <dbReference type="Proteomes" id="UP000252100"/>
    </source>
</evidence>
<dbReference type="GO" id="GO:0042910">
    <property type="term" value="F:xenobiotic transmembrane transporter activity"/>
    <property type="evidence" value="ECO:0007669"/>
    <property type="project" value="InterPro"/>
</dbReference>
<gene>
    <name evidence="7" type="ORF">DT065_16050</name>
</gene>
<evidence type="ECO:0000256" key="5">
    <source>
        <dbReference type="ARBA" id="ARBA00023136"/>
    </source>
</evidence>
<feature type="transmembrane region" description="Helical" evidence="6">
    <location>
        <begin position="312"/>
        <end position="339"/>
    </location>
</feature>
<protein>
    <submittedName>
        <fullName evidence="7">MATE family efflux transporter</fullName>
    </submittedName>
</protein>
<keyword evidence="4 6" id="KW-1133">Transmembrane helix</keyword>
<dbReference type="Pfam" id="PF01554">
    <property type="entry name" value="MatE"/>
    <property type="match status" value="2"/>
</dbReference>
<dbReference type="KEGG" id="rue:DT065_16050"/>
<comment type="similarity">
    <text evidence="2">Belongs to the multi antimicrobial extrusion (MATE) (TC 2.A.66.1) family.</text>
</comment>
<comment type="subcellular location">
    <subcellularLocation>
        <location evidence="1">Membrane</location>
        <topology evidence="1">Multi-pass membrane protein</topology>
    </subcellularLocation>
</comment>
<feature type="transmembrane region" description="Helical" evidence="6">
    <location>
        <begin position="163"/>
        <end position="184"/>
    </location>
</feature>
<sequence length="456" mass="50391">MGKATAGTITHKQYLFLALPLILATISTPLLGAVDTAVVGFLDDPAYIGGMAVGTLIFNTLYWLFGFLRVSTSGYTAQAVGAGNEEAALLNLLRAAFLATSAGLLFMVLQLPIWDLAMYFIQPSENVMSQGSKYFDVRIWGAPFTLLNYVIFGWLIGKAKVRVVLLLQLGCNLLNMGLNVFFVYSIQMGVAGVGVATLISEVLATVIGCLFMMKYINFDHTIFKNKAIVAFQPMIHMVKVNQDLFIRTACLLAVFGVFTSIGASMGEVIIAANAILFQLHFIMAYFFDGLANASSIFAGKAVGANDKKLFRCTIYIGCFWSVALVFLLTVMMYVGGSWLISLFTNIEEVHATAVSYKRWVTLFPLTGFLGLQLYGFYTGATHVGPVRNSLLISLLIFVLSVWFTVPAWGNHGLWFSFILFTMLRSLTLWAFFSKLQRTVFWQSSRYSSQNWSNPLS</sequence>
<evidence type="ECO:0000313" key="7">
    <source>
        <dbReference type="EMBL" id="AXF57356.1"/>
    </source>
</evidence>
<dbReference type="EMBL" id="CP031092">
    <property type="protein sequence ID" value="AXF57356.1"/>
    <property type="molecule type" value="Genomic_DNA"/>
</dbReference>
<accession>A0A345C2C5</accession>
<keyword evidence="5 6" id="KW-0472">Membrane</keyword>
<dbReference type="Proteomes" id="UP000252100">
    <property type="component" value="Chromosome"/>
</dbReference>
<dbReference type="PANTHER" id="PTHR42893:SF46">
    <property type="entry name" value="PROTEIN DETOXIFICATION 44, CHLOROPLASTIC"/>
    <property type="match status" value="1"/>
</dbReference>
<dbReference type="CDD" id="cd13136">
    <property type="entry name" value="MATE_DinF_like"/>
    <property type="match status" value="1"/>
</dbReference>
<name>A0A345C2C5_9BACI</name>
<feature type="transmembrane region" description="Helical" evidence="6">
    <location>
        <begin position="137"/>
        <end position="156"/>
    </location>
</feature>